<dbReference type="PANTHER" id="PTHR34075:SF5">
    <property type="entry name" value="BLR3430 PROTEIN"/>
    <property type="match status" value="1"/>
</dbReference>
<gene>
    <name evidence="2" type="ORF">C1I89_02190</name>
</gene>
<feature type="domain" description="ChsH2 C-terminal OB-fold" evidence="1">
    <location>
        <begin position="54"/>
        <end position="110"/>
    </location>
</feature>
<dbReference type="AlphaFoldDB" id="A0A2N8KP48"/>
<organism evidence="2 3">
    <name type="scientific">Achromobacter pulmonis</name>
    <dbReference type="NCBI Taxonomy" id="1389932"/>
    <lineage>
        <taxon>Bacteria</taxon>
        <taxon>Pseudomonadati</taxon>
        <taxon>Pseudomonadota</taxon>
        <taxon>Betaproteobacteria</taxon>
        <taxon>Burkholderiales</taxon>
        <taxon>Alcaligenaceae</taxon>
        <taxon>Achromobacter</taxon>
    </lineage>
</organism>
<dbReference type="Pfam" id="PF01796">
    <property type="entry name" value="OB_ChsH2_C"/>
    <property type="match status" value="1"/>
</dbReference>
<evidence type="ECO:0000313" key="3">
    <source>
        <dbReference type="Proteomes" id="UP000235994"/>
    </source>
</evidence>
<evidence type="ECO:0000259" key="1">
    <source>
        <dbReference type="Pfam" id="PF01796"/>
    </source>
</evidence>
<dbReference type="InterPro" id="IPR002878">
    <property type="entry name" value="ChsH2_C"/>
</dbReference>
<sequence length="131" mass="14343">MRVDDAAGTGAPYARYVRHLKAGELAYQFSPAAGRAVFFPRVRCPYTGQDSLQWRISAGIGTVYSTSVVYPRKGEPYNVALIDLDEGFRMMSRVEAADPLQVAIGQRVRFRAAAEEGLDDPVAVFTPLESA</sequence>
<dbReference type="PANTHER" id="PTHR34075">
    <property type="entry name" value="BLR3430 PROTEIN"/>
    <property type="match status" value="1"/>
</dbReference>
<dbReference type="InterPro" id="IPR052513">
    <property type="entry name" value="Thioester_dehydratase-like"/>
</dbReference>
<accession>A0A2N8KP48</accession>
<keyword evidence="3" id="KW-1185">Reference proteome</keyword>
<dbReference type="InterPro" id="IPR012340">
    <property type="entry name" value="NA-bd_OB-fold"/>
</dbReference>
<dbReference type="SUPFAM" id="SSF50249">
    <property type="entry name" value="Nucleic acid-binding proteins"/>
    <property type="match status" value="1"/>
</dbReference>
<name>A0A2N8KP48_9BURK</name>
<proteinExistence type="predicted"/>
<protein>
    <recommendedName>
        <fullName evidence="1">ChsH2 C-terminal OB-fold domain-containing protein</fullName>
    </recommendedName>
</protein>
<comment type="caution">
    <text evidence="2">The sequence shown here is derived from an EMBL/GenBank/DDBJ whole genome shotgun (WGS) entry which is preliminary data.</text>
</comment>
<evidence type="ECO:0000313" key="2">
    <source>
        <dbReference type="EMBL" id="PND35226.1"/>
    </source>
</evidence>
<reference evidence="2 3" key="1">
    <citation type="submission" date="2018-01" db="EMBL/GenBank/DDBJ databases">
        <title>The draft genome of an aniline degradation strain ANB-1.</title>
        <authorList>
            <person name="Zhang L."/>
            <person name="Jiang J."/>
        </authorList>
    </citation>
    <scope>NUCLEOTIDE SEQUENCE [LARGE SCALE GENOMIC DNA]</scope>
    <source>
        <strain evidence="2 3">ANB-1</strain>
    </source>
</reference>
<dbReference type="EMBL" id="POQS01000001">
    <property type="protein sequence ID" value="PND35226.1"/>
    <property type="molecule type" value="Genomic_DNA"/>
</dbReference>
<dbReference type="Proteomes" id="UP000235994">
    <property type="component" value="Unassembled WGS sequence"/>
</dbReference>